<evidence type="ECO:0000313" key="1">
    <source>
        <dbReference type="EMBL" id="ASV69545.1"/>
    </source>
</evidence>
<reference evidence="1 2" key="1">
    <citation type="submission" date="2017-08" db="EMBL/GenBank/DDBJ databases">
        <title>Complete Genome Sequence of Bacillus kochii Oregon-R-modENCODE STRAIN BDGP4, isolated from Drosophila melanogaster gut.</title>
        <authorList>
            <person name="Wan K.H."/>
            <person name="Yu C."/>
            <person name="Park S."/>
            <person name="Hammonds A.S."/>
            <person name="Booth B.W."/>
            <person name="Celniker S.E."/>
        </authorList>
    </citation>
    <scope>NUCLEOTIDE SEQUENCE [LARGE SCALE GENOMIC DNA]</scope>
    <source>
        <strain evidence="1 2">BDGP4</strain>
    </source>
</reference>
<name>A0A248TN28_9BACI</name>
<sequence>MYKICLSMMFICYMFITPFFTEDINEHRSLHYDDDVQLTATIATFKRPTEIVIPEENNPIVHKINDFVRLEEPHSIIQENQQSKQDRFQLPVQYQSSYLSNLLI</sequence>
<gene>
    <name evidence="1" type="ORF">CKF48_20860</name>
</gene>
<dbReference type="Proteomes" id="UP000215137">
    <property type="component" value="Chromosome"/>
</dbReference>
<proteinExistence type="predicted"/>
<keyword evidence="2" id="KW-1185">Reference proteome</keyword>
<dbReference type="KEGG" id="bko:CKF48_20860"/>
<organism evidence="1 2">
    <name type="scientific">Cytobacillus kochii</name>
    <dbReference type="NCBI Taxonomy" id="859143"/>
    <lineage>
        <taxon>Bacteria</taxon>
        <taxon>Bacillati</taxon>
        <taxon>Bacillota</taxon>
        <taxon>Bacilli</taxon>
        <taxon>Bacillales</taxon>
        <taxon>Bacillaceae</taxon>
        <taxon>Cytobacillus</taxon>
    </lineage>
</organism>
<dbReference type="EMBL" id="CP022983">
    <property type="protein sequence ID" value="ASV69545.1"/>
    <property type="molecule type" value="Genomic_DNA"/>
</dbReference>
<evidence type="ECO:0000313" key="2">
    <source>
        <dbReference type="Proteomes" id="UP000215137"/>
    </source>
</evidence>
<dbReference type="AlphaFoldDB" id="A0A248TN28"/>
<dbReference type="RefSeq" id="WP_095373109.1">
    <property type="nucleotide sequence ID" value="NZ_CP022983.1"/>
</dbReference>
<protein>
    <submittedName>
        <fullName evidence="1">Uncharacterized protein</fullName>
    </submittedName>
</protein>
<accession>A0A248TN28</accession>